<keyword evidence="3 5" id="KW-1133">Transmembrane helix</keyword>
<keyword evidence="2 5" id="KW-0812">Transmembrane</keyword>
<dbReference type="InterPro" id="IPR002810">
    <property type="entry name" value="NfeD-like_C"/>
</dbReference>
<feature type="signal peptide" evidence="6">
    <location>
        <begin position="1"/>
        <end position="23"/>
    </location>
</feature>
<evidence type="ECO:0000259" key="9">
    <source>
        <dbReference type="Pfam" id="PF25145"/>
    </source>
</evidence>
<evidence type="ECO:0000256" key="1">
    <source>
        <dbReference type="ARBA" id="ARBA00004141"/>
    </source>
</evidence>
<dbReference type="Pfam" id="PF25145">
    <property type="entry name" value="NfeD1b_N"/>
    <property type="match status" value="1"/>
</dbReference>
<dbReference type="InterPro" id="IPR029045">
    <property type="entry name" value="ClpP/crotonase-like_dom_sf"/>
</dbReference>
<keyword evidence="10" id="KW-0378">Hydrolase</keyword>
<evidence type="ECO:0000256" key="3">
    <source>
        <dbReference type="ARBA" id="ARBA00022989"/>
    </source>
</evidence>
<dbReference type="SUPFAM" id="SSF141322">
    <property type="entry name" value="NfeD domain-like"/>
    <property type="match status" value="1"/>
</dbReference>
<feature type="domain" description="NfeD integral membrane" evidence="8">
    <location>
        <begin position="264"/>
        <end position="377"/>
    </location>
</feature>
<dbReference type="PANTHER" id="PTHR33507">
    <property type="entry name" value="INNER MEMBRANE PROTEIN YBBJ"/>
    <property type="match status" value="1"/>
</dbReference>
<dbReference type="GO" id="GO:0016020">
    <property type="term" value="C:membrane"/>
    <property type="evidence" value="ECO:0007669"/>
    <property type="project" value="UniProtKB-SubCell"/>
</dbReference>
<dbReference type="Gene3D" id="3.90.226.10">
    <property type="entry name" value="2-enoyl-CoA Hydratase, Chain A, domain 1"/>
    <property type="match status" value="1"/>
</dbReference>
<dbReference type="InterPro" id="IPR012340">
    <property type="entry name" value="NA-bd_OB-fold"/>
</dbReference>
<evidence type="ECO:0000256" key="2">
    <source>
        <dbReference type="ARBA" id="ARBA00022692"/>
    </source>
</evidence>
<organism evidence="10 11">
    <name type="scientific">Nitrospina gracilis (strain 3/211)</name>
    <dbReference type="NCBI Taxonomy" id="1266370"/>
    <lineage>
        <taxon>Bacteria</taxon>
        <taxon>Pseudomonadati</taxon>
        <taxon>Nitrospinota/Tectimicrobiota group</taxon>
        <taxon>Nitrospinota</taxon>
        <taxon>Nitrospinia</taxon>
        <taxon>Nitrospinales</taxon>
        <taxon>Nitrospinaceae</taxon>
        <taxon>Nitrospina</taxon>
    </lineage>
</organism>
<dbReference type="FunFam" id="3.90.226.10:FF:000089">
    <property type="entry name" value="Membrane-bound serine protease"/>
    <property type="match status" value="1"/>
</dbReference>
<feature type="chain" id="PRO_5004019387" evidence="6">
    <location>
        <begin position="24"/>
        <end position="453"/>
    </location>
</feature>
<comment type="caution">
    <text evidence="10">The sequence shown here is derived from an EMBL/GenBank/DDBJ whole genome shotgun (WGS) entry which is preliminary data.</text>
</comment>
<feature type="domain" description="NfeD-like C-terminal" evidence="7">
    <location>
        <begin position="397"/>
        <end position="451"/>
    </location>
</feature>
<dbReference type="CDD" id="cd07020">
    <property type="entry name" value="Clp_protease_NfeD_1"/>
    <property type="match status" value="1"/>
</dbReference>
<keyword evidence="11" id="KW-1185">Reference proteome</keyword>
<evidence type="ECO:0000313" key="10">
    <source>
        <dbReference type="EMBL" id="CCQ89311.1"/>
    </source>
</evidence>
<evidence type="ECO:0000256" key="4">
    <source>
        <dbReference type="ARBA" id="ARBA00023136"/>
    </source>
</evidence>
<dbReference type="Pfam" id="PF24961">
    <property type="entry name" value="NfeD_membrane"/>
    <property type="match status" value="1"/>
</dbReference>
<dbReference type="InterPro" id="IPR056739">
    <property type="entry name" value="NfeD_membrane"/>
</dbReference>
<feature type="domain" description="NfeD1b N-terminal" evidence="9">
    <location>
        <begin position="45"/>
        <end position="206"/>
    </location>
</feature>
<feature type="transmembrane region" description="Helical" evidence="5">
    <location>
        <begin position="333"/>
        <end position="352"/>
    </location>
</feature>
<keyword evidence="6" id="KW-0732">Signal</keyword>
<keyword evidence="4 5" id="KW-0472">Membrane</keyword>
<dbReference type="Proteomes" id="UP000011704">
    <property type="component" value="Unassembled WGS sequence"/>
</dbReference>
<evidence type="ECO:0000256" key="5">
    <source>
        <dbReference type="SAM" id="Phobius"/>
    </source>
</evidence>
<protein>
    <submittedName>
        <fullName evidence="10">NfeD-like membrane-bound serine protease</fullName>
    </submittedName>
</protein>
<keyword evidence="10" id="KW-0645">Protease</keyword>
<evidence type="ECO:0000256" key="6">
    <source>
        <dbReference type="SAM" id="SignalP"/>
    </source>
</evidence>
<accession>M1YUY8</accession>
<feature type="transmembrane region" description="Helical" evidence="5">
    <location>
        <begin position="260"/>
        <end position="279"/>
    </location>
</feature>
<dbReference type="RefSeq" id="WP_005005602.1">
    <property type="nucleotide sequence ID" value="NZ_HG422173.1"/>
</dbReference>
<dbReference type="EMBL" id="CAQJ01000004">
    <property type="protein sequence ID" value="CCQ89311.1"/>
    <property type="molecule type" value="Genomic_DNA"/>
</dbReference>
<proteinExistence type="predicted"/>
<dbReference type="AlphaFoldDB" id="M1YUY8"/>
<dbReference type="STRING" id="1266370.NITGR_1010026"/>
<dbReference type="SUPFAM" id="SSF52096">
    <property type="entry name" value="ClpP/crotonase"/>
    <property type="match status" value="1"/>
</dbReference>
<evidence type="ECO:0000259" key="8">
    <source>
        <dbReference type="Pfam" id="PF24961"/>
    </source>
</evidence>
<dbReference type="HOGENOM" id="CLU_024619_1_0_0"/>
<gene>
    <name evidence="10" type="primary">nfeD</name>
    <name evidence="10" type="ORF">NITGR_1010026</name>
</gene>
<dbReference type="GO" id="GO:0008233">
    <property type="term" value="F:peptidase activity"/>
    <property type="evidence" value="ECO:0007669"/>
    <property type="project" value="UniProtKB-KW"/>
</dbReference>
<feature type="transmembrane region" description="Helical" evidence="5">
    <location>
        <begin position="286"/>
        <end position="303"/>
    </location>
</feature>
<sequence length="453" mass="47458">MYWKQWMAVFGCGFLLAVGGAFAEDTETQQAPPSASTQSTSSGRVVVINIAGAINPVSADYTSKHIQAASDEGAALVVLQMDTPGGLDTAMRQIIKAIQASDVPVATYVAPSGSRAASAGTFITIASHVAAMAPGTNIGAAHPVNLMGGGQQDDKQGKPSPMEEKVVNDASAYIRSLAEKRGRNAYWAEKAVRQSQSISAEEAKKLGVIDLVAGSLDALLLAIDGREVKLDNGRTVTLDTKNKPIVHREMTPREQILDVISNPNVAYILMMIGMVGLYFELSNPGLILPGILGGISMILALYAMQTLPINYAGLLLILLGGILFVVELNVPTFGLLTAGGTVSLLLGSIMLIDSDDPAMQISKTVLIPTFVVSVLVTAGAVWLATRSAGLKAVSGQEALVGEHGTAYSRLNPKGRVMVHGEVWQAVCDGTINKGEPVVVEALDGLTVRVKKSG</sequence>
<dbReference type="InterPro" id="IPR056738">
    <property type="entry name" value="NfeD1b_N"/>
</dbReference>
<dbReference type="InterPro" id="IPR052165">
    <property type="entry name" value="Membrane_assoc_protease"/>
</dbReference>
<evidence type="ECO:0000313" key="11">
    <source>
        <dbReference type="Proteomes" id="UP000011704"/>
    </source>
</evidence>
<dbReference type="Gene3D" id="2.40.50.140">
    <property type="entry name" value="Nucleic acid-binding proteins"/>
    <property type="match status" value="1"/>
</dbReference>
<feature type="transmembrane region" description="Helical" evidence="5">
    <location>
        <begin position="364"/>
        <end position="384"/>
    </location>
</feature>
<dbReference type="InParanoid" id="M1YUY8"/>
<feature type="transmembrane region" description="Helical" evidence="5">
    <location>
        <begin position="309"/>
        <end position="326"/>
    </location>
</feature>
<dbReference type="GO" id="GO:0006508">
    <property type="term" value="P:proteolysis"/>
    <property type="evidence" value="ECO:0007669"/>
    <property type="project" value="UniProtKB-KW"/>
</dbReference>
<dbReference type="PANTHER" id="PTHR33507:SF4">
    <property type="entry name" value="NODULATION COMPETITIVENESS PROTEIN NFED"/>
    <property type="match status" value="1"/>
</dbReference>
<reference evidence="10 11" key="1">
    <citation type="journal article" date="2013" name="Front. Microbiol.">
        <title>The genome of Nitrospina gracilis illuminates the metabolism and evolution of the major marine nitrite oxidizer.</title>
        <authorList>
            <person name="Luecker S."/>
            <person name="Nowka B."/>
            <person name="Rattei T."/>
            <person name="Spieck E."/>
            <person name="and Daims H."/>
        </authorList>
    </citation>
    <scope>NUCLEOTIDE SEQUENCE [LARGE SCALE GENOMIC DNA]</scope>
    <source>
        <strain evidence="10 11">3/211</strain>
    </source>
</reference>
<dbReference type="Pfam" id="PF01957">
    <property type="entry name" value="NfeD"/>
    <property type="match status" value="1"/>
</dbReference>
<evidence type="ECO:0000259" key="7">
    <source>
        <dbReference type="Pfam" id="PF01957"/>
    </source>
</evidence>
<comment type="subcellular location">
    <subcellularLocation>
        <location evidence="1">Membrane</location>
        <topology evidence="1">Multi-pass membrane protein</topology>
    </subcellularLocation>
</comment>
<name>M1YUY8_NITG3</name>